<evidence type="ECO:0000256" key="1">
    <source>
        <dbReference type="ARBA" id="ARBA00022801"/>
    </source>
</evidence>
<organism evidence="5">
    <name type="scientific">Volvox carteri f. nagariensis</name>
    <dbReference type="NCBI Taxonomy" id="3068"/>
    <lineage>
        <taxon>Eukaryota</taxon>
        <taxon>Viridiplantae</taxon>
        <taxon>Chlorophyta</taxon>
        <taxon>core chlorophytes</taxon>
        <taxon>Chlorophyceae</taxon>
        <taxon>CS clade</taxon>
        <taxon>Chlamydomonadales</taxon>
        <taxon>Volvocaceae</taxon>
        <taxon>Volvox</taxon>
    </lineage>
</organism>
<accession>D8U648</accession>
<evidence type="ECO:0000313" key="4">
    <source>
        <dbReference type="EMBL" id="EFJ44876.1"/>
    </source>
</evidence>
<gene>
    <name evidence="4" type="ORF">VOLCADRAFT_30537</name>
</gene>
<sequence length="462" mass="51093">QGLRWLVGLHDARLNGILADDMGLGKTVQVIALLCYLVEVRGEVGPFLIAAPSSVLPNWAGELARWAPRLKVVDYHGSAETREQIWLEQVGWGPGGWGSCVYEFLMGRYDRPRLSRLRYCHIIVDEGHRLKNAGCKLNSELAHYRTSSRLLLTGTPLQNRLDELWSLLNFLMPSLFDSGDDFAAWFSAPLDALRGAGGCGSREGDVLRPFMLRRLKESVASELPAKSEVVLTAALGPYQASLMDIVKNGFQRAAAVGGINKAVNNTVMEMRNICNHPFISKLHPELGESFLPHTAQRHCGLPPLVTLCGKMELLDRLLVRLHNHHTTGGCGGCGGFRHKVLLFATMTRALDLVEEYLEWRGFEWARLDGSTAAAERGALIADFNRPDSDTFIFLLSLKAGGVGLNLQAADTVILYDTDWNPQLDLQAQARAHRIGQTREVRVFRLLTAGTIEQHIAAVAEEK</sequence>
<feature type="domain" description="Helicase C-terminal" evidence="3">
    <location>
        <begin position="313"/>
        <end position="462"/>
    </location>
</feature>
<dbReference type="Gene3D" id="3.40.50.10810">
    <property type="entry name" value="Tandem AAA-ATPase domain"/>
    <property type="match status" value="1"/>
</dbReference>
<dbReference type="InParanoid" id="D8U648"/>
<dbReference type="PROSITE" id="PS51194">
    <property type="entry name" value="HELICASE_CTER"/>
    <property type="match status" value="1"/>
</dbReference>
<dbReference type="GO" id="GO:0005524">
    <property type="term" value="F:ATP binding"/>
    <property type="evidence" value="ECO:0007669"/>
    <property type="project" value="InterPro"/>
</dbReference>
<dbReference type="RefSeq" id="XP_002954159.1">
    <property type="nucleotide sequence ID" value="XM_002954113.1"/>
</dbReference>
<dbReference type="InterPro" id="IPR014001">
    <property type="entry name" value="Helicase_ATP-bd"/>
</dbReference>
<dbReference type="Proteomes" id="UP000001058">
    <property type="component" value="Unassembled WGS sequence"/>
</dbReference>
<evidence type="ECO:0000313" key="5">
    <source>
        <dbReference type="Proteomes" id="UP000001058"/>
    </source>
</evidence>
<dbReference type="PROSITE" id="PS51192">
    <property type="entry name" value="HELICASE_ATP_BIND_1"/>
    <property type="match status" value="1"/>
</dbReference>
<dbReference type="CDD" id="cd18793">
    <property type="entry name" value="SF2_C_SNF"/>
    <property type="match status" value="1"/>
</dbReference>
<dbReference type="InterPro" id="IPR027417">
    <property type="entry name" value="P-loop_NTPase"/>
</dbReference>
<dbReference type="InterPro" id="IPR000330">
    <property type="entry name" value="SNF2_N"/>
</dbReference>
<dbReference type="Pfam" id="PF00176">
    <property type="entry name" value="SNF2-rel_dom"/>
    <property type="match status" value="1"/>
</dbReference>
<dbReference type="Gene3D" id="3.40.50.300">
    <property type="entry name" value="P-loop containing nucleotide triphosphate hydrolases"/>
    <property type="match status" value="1"/>
</dbReference>
<dbReference type="eggNOG" id="KOG0386">
    <property type="taxonomic scope" value="Eukaryota"/>
</dbReference>
<reference evidence="4 5" key="1">
    <citation type="journal article" date="2010" name="Science">
        <title>Genomic analysis of organismal complexity in the multicellular green alga Volvox carteri.</title>
        <authorList>
            <person name="Prochnik S.E."/>
            <person name="Umen J."/>
            <person name="Nedelcu A.M."/>
            <person name="Hallmann A."/>
            <person name="Miller S.M."/>
            <person name="Nishii I."/>
            <person name="Ferris P."/>
            <person name="Kuo A."/>
            <person name="Mitros T."/>
            <person name="Fritz-Laylin L.K."/>
            <person name="Hellsten U."/>
            <person name="Chapman J."/>
            <person name="Simakov O."/>
            <person name="Rensing S.A."/>
            <person name="Terry A."/>
            <person name="Pangilinan J."/>
            <person name="Kapitonov V."/>
            <person name="Jurka J."/>
            <person name="Salamov A."/>
            <person name="Shapiro H."/>
            <person name="Schmutz J."/>
            <person name="Grimwood J."/>
            <person name="Lindquist E."/>
            <person name="Lucas S."/>
            <person name="Grigoriev I.V."/>
            <person name="Schmitt R."/>
            <person name="Kirk D."/>
            <person name="Rokhsar D.S."/>
        </authorList>
    </citation>
    <scope>NUCLEOTIDE SEQUENCE [LARGE SCALE GENOMIC DNA]</scope>
    <source>
        <strain evidence="5">f. Nagariensis / Eve</strain>
    </source>
</reference>
<dbReference type="AlphaFoldDB" id="D8U648"/>
<dbReference type="OrthoDB" id="5857104at2759"/>
<evidence type="ECO:0000259" key="2">
    <source>
        <dbReference type="PROSITE" id="PS51192"/>
    </source>
</evidence>
<proteinExistence type="predicted"/>
<evidence type="ECO:0000259" key="3">
    <source>
        <dbReference type="PROSITE" id="PS51194"/>
    </source>
</evidence>
<dbReference type="InterPro" id="IPR038718">
    <property type="entry name" value="SNF2-like_sf"/>
</dbReference>
<protein>
    <recommendedName>
        <fullName evidence="6">SNF2 super family</fullName>
    </recommendedName>
</protein>
<dbReference type="Pfam" id="PF00271">
    <property type="entry name" value="Helicase_C"/>
    <property type="match status" value="1"/>
</dbReference>
<keyword evidence="5" id="KW-1185">Reference proteome</keyword>
<dbReference type="InterPro" id="IPR049730">
    <property type="entry name" value="SNF2/RAD54-like_C"/>
</dbReference>
<dbReference type="PANTHER" id="PTHR10799">
    <property type="entry name" value="SNF2/RAD54 HELICASE FAMILY"/>
    <property type="match status" value="1"/>
</dbReference>
<dbReference type="InterPro" id="IPR001650">
    <property type="entry name" value="Helicase_C-like"/>
</dbReference>
<dbReference type="SMART" id="SM00490">
    <property type="entry name" value="HELICc"/>
    <property type="match status" value="1"/>
</dbReference>
<dbReference type="EMBL" id="GL378361">
    <property type="protein sequence ID" value="EFJ44876.1"/>
    <property type="molecule type" value="Genomic_DNA"/>
</dbReference>
<feature type="domain" description="Helicase ATP-binding" evidence="2">
    <location>
        <begin position="7"/>
        <end position="174"/>
    </location>
</feature>
<dbReference type="SMART" id="SM00487">
    <property type="entry name" value="DEXDc"/>
    <property type="match status" value="1"/>
</dbReference>
<name>D8U648_VOLCA</name>
<dbReference type="GO" id="GO:0016787">
    <property type="term" value="F:hydrolase activity"/>
    <property type="evidence" value="ECO:0007669"/>
    <property type="project" value="UniProtKB-KW"/>
</dbReference>
<dbReference type="SUPFAM" id="SSF52540">
    <property type="entry name" value="P-loop containing nucleoside triphosphate hydrolases"/>
    <property type="match status" value="2"/>
</dbReference>
<dbReference type="GeneID" id="9617320"/>
<keyword evidence="1" id="KW-0378">Hydrolase</keyword>
<dbReference type="KEGG" id="vcn:VOLCADRAFT_30537"/>
<evidence type="ECO:0008006" key="6">
    <source>
        <dbReference type="Google" id="ProtNLM"/>
    </source>
</evidence>
<dbReference type="STRING" id="3068.D8U648"/>
<feature type="non-terminal residue" evidence="4">
    <location>
        <position position="462"/>
    </location>
</feature>
<feature type="non-terminal residue" evidence="4">
    <location>
        <position position="1"/>
    </location>
</feature>